<dbReference type="EMBL" id="FOFV01000025">
    <property type="protein sequence ID" value="SES38095.1"/>
    <property type="molecule type" value="Genomic_DNA"/>
</dbReference>
<dbReference type="AlphaFoldDB" id="A0A1H9WW73"/>
<sequence length="190" mass="21020">MRMLKVMAAALTGLALIGITGTASASADLTWPPKDVTPVHKTKAELQEQAAEFTDRQEQTFPRLFRGAQNVVHGQWGGESAGRIEDGQQYLTSWTRLTYRGQDTEVFTQVNAPGFFTDSPKQLCERDTCTGQVSDHKGGVTVFTENTQYGITIAWNFRRNGEVVWAQSWAPDTKAQVAAIAADRAYTFTR</sequence>
<reference evidence="3" key="1">
    <citation type="submission" date="2016-10" db="EMBL/GenBank/DDBJ databases">
        <authorList>
            <person name="Varghese N."/>
            <person name="Submissions S."/>
        </authorList>
    </citation>
    <scope>NUCLEOTIDE SEQUENCE [LARGE SCALE GENOMIC DNA]</scope>
    <source>
        <strain evidence="3">DSM 44437</strain>
    </source>
</reference>
<keyword evidence="1" id="KW-0732">Signal</keyword>
<evidence type="ECO:0000313" key="3">
    <source>
        <dbReference type="Proteomes" id="UP000199503"/>
    </source>
</evidence>
<dbReference type="RefSeq" id="WP_089926169.1">
    <property type="nucleotide sequence ID" value="NZ_FOFV01000025.1"/>
</dbReference>
<feature type="signal peptide" evidence="1">
    <location>
        <begin position="1"/>
        <end position="25"/>
    </location>
</feature>
<protein>
    <submittedName>
        <fullName evidence="2">Uncharacterized protein</fullName>
    </submittedName>
</protein>
<accession>A0A1H9WW73</accession>
<feature type="chain" id="PRO_5011588599" evidence="1">
    <location>
        <begin position="26"/>
        <end position="190"/>
    </location>
</feature>
<gene>
    <name evidence="2" type="ORF">SAMN04488000_12530</name>
</gene>
<evidence type="ECO:0000313" key="2">
    <source>
        <dbReference type="EMBL" id="SES38095.1"/>
    </source>
</evidence>
<dbReference type="Proteomes" id="UP000199503">
    <property type="component" value="Unassembled WGS sequence"/>
</dbReference>
<evidence type="ECO:0000256" key="1">
    <source>
        <dbReference type="SAM" id="SignalP"/>
    </source>
</evidence>
<keyword evidence="3" id="KW-1185">Reference proteome</keyword>
<organism evidence="2 3">
    <name type="scientific">Lentzea albida</name>
    <dbReference type="NCBI Taxonomy" id="65499"/>
    <lineage>
        <taxon>Bacteria</taxon>
        <taxon>Bacillati</taxon>
        <taxon>Actinomycetota</taxon>
        <taxon>Actinomycetes</taxon>
        <taxon>Pseudonocardiales</taxon>
        <taxon>Pseudonocardiaceae</taxon>
        <taxon>Lentzea</taxon>
    </lineage>
</organism>
<dbReference type="OrthoDB" id="3685517at2"/>
<proteinExistence type="predicted"/>
<name>A0A1H9WW73_9PSEU</name>